<dbReference type="OrthoDB" id="9799441at2"/>
<dbReference type="PROSITE" id="PS01000">
    <property type="entry name" value="SDH_CYT_1"/>
    <property type="match status" value="1"/>
</dbReference>
<dbReference type="PANTHER" id="PTHR10978">
    <property type="entry name" value="SUCCINATE DEHYDROGENASE CYTOCHROME B560 SUBUNIT"/>
    <property type="match status" value="1"/>
</dbReference>
<dbReference type="EMBL" id="LLZS01000007">
    <property type="protein sequence ID" value="KUR71304.1"/>
    <property type="molecule type" value="Genomic_DNA"/>
</dbReference>
<evidence type="ECO:0000256" key="11">
    <source>
        <dbReference type="ARBA" id="ARBA00025912"/>
    </source>
</evidence>
<dbReference type="CDD" id="cd03499">
    <property type="entry name" value="SQR_TypeC_SdhC"/>
    <property type="match status" value="1"/>
</dbReference>
<keyword evidence="6 13" id="KW-0812">Transmembrane</keyword>
<keyword evidence="15" id="KW-1185">Reference proteome</keyword>
<dbReference type="InterPro" id="IPR034804">
    <property type="entry name" value="SQR/QFR_C/D"/>
</dbReference>
<evidence type="ECO:0000256" key="5">
    <source>
        <dbReference type="ARBA" id="ARBA00022617"/>
    </source>
</evidence>
<dbReference type="PANTHER" id="PTHR10978:SF5">
    <property type="entry name" value="SUCCINATE DEHYDROGENASE CYTOCHROME B560 SUBUNIT, MITOCHONDRIAL"/>
    <property type="match status" value="1"/>
</dbReference>
<comment type="subunit">
    <text evidence="11">Part of an enzyme complex containing four subunits: a flavoprotein, an iron-sulfur protein, plus two membrane-anchoring proteins, SdhC and SdhD. The complex can form homotrimers.</text>
</comment>
<evidence type="ECO:0000256" key="4">
    <source>
        <dbReference type="ARBA" id="ARBA00020076"/>
    </source>
</evidence>
<keyword evidence="7 12" id="KW-0479">Metal-binding</keyword>
<evidence type="ECO:0000256" key="1">
    <source>
        <dbReference type="ARBA" id="ARBA00004050"/>
    </source>
</evidence>
<evidence type="ECO:0000256" key="6">
    <source>
        <dbReference type="ARBA" id="ARBA00022692"/>
    </source>
</evidence>
<keyword evidence="8 13" id="KW-1133">Transmembrane helix</keyword>
<dbReference type="AlphaFoldDB" id="A0A117UUW0"/>
<evidence type="ECO:0000256" key="12">
    <source>
        <dbReference type="PIRSR" id="PIRSR000178-1"/>
    </source>
</evidence>
<dbReference type="STRING" id="1117702.AQZ52_11655"/>
<evidence type="ECO:0000256" key="10">
    <source>
        <dbReference type="ARBA" id="ARBA00023136"/>
    </source>
</evidence>
<evidence type="ECO:0000313" key="14">
    <source>
        <dbReference type="EMBL" id="KUR71304.1"/>
    </source>
</evidence>
<keyword evidence="10 13" id="KW-0472">Membrane</keyword>
<gene>
    <name evidence="14" type="ORF">AQZ52_11655</name>
</gene>
<evidence type="ECO:0000256" key="8">
    <source>
        <dbReference type="ARBA" id="ARBA00022989"/>
    </source>
</evidence>
<accession>A0A117UUW0</accession>
<dbReference type="GO" id="GO:0006099">
    <property type="term" value="P:tricarboxylic acid cycle"/>
    <property type="evidence" value="ECO:0007669"/>
    <property type="project" value="InterPro"/>
</dbReference>
<dbReference type="Gene3D" id="1.20.1300.10">
    <property type="entry name" value="Fumarate reductase/succinate dehydrogenase, transmembrane subunit"/>
    <property type="match status" value="1"/>
</dbReference>
<comment type="subcellular location">
    <subcellularLocation>
        <location evidence="2">Membrane</location>
        <topology evidence="2">Multi-pass membrane protein</topology>
    </subcellularLocation>
</comment>
<dbReference type="GO" id="GO:0016020">
    <property type="term" value="C:membrane"/>
    <property type="evidence" value="ECO:0007669"/>
    <property type="project" value="UniProtKB-SubCell"/>
</dbReference>
<feature type="transmembrane region" description="Helical" evidence="13">
    <location>
        <begin position="31"/>
        <end position="52"/>
    </location>
</feature>
<evidence type="ECO:0000256" key="7">
    <source>
        <dbReference type="ARBA" id="ARBA00022723"/>
    </source>
</evidence>
<dbReference type="InterPro" id="IPR000701">
    <property type="entry name" value="SuccDH_FuR_B_TM-su"/>
</dbReference>
<evidence type="ECO:0000313" key="15">
    <source>
        <dbReference type="Proteomes" id="UP000058012"/>
    </source>
</evidence>
<dbReference type="GO" id="GO:0009055">
    <property type="term" value="F:electron transfer activity"/>
    <property type="evidence" value="ECO:0007669"/>
    <property type="project" value="InterPro"/>
</dbReference>
<feature type="transmembrane region" description="Helical" evidence="13">
    <location>
        <begin position="122"/>
        <end position="140"/>
    </location>
</feature>
<evidence type="ECO:0000256" key="3">
    <source>
        <dbReference type="ARBA" id="ARBA00007244"/>
    </source>
</evidence>
<dbReference type="RefSeq" id="WP_067910772.1">
    <property type="nucleotide sequence ID" value="NZ_KQ954245.1"/>
</dbReference>
<organism evidence="14 15">
    <name type="scientific">Novosphingobium fuchskuhlense</name>
    <dbReference type="NCBI Taxonomy" id="1117702"/>
    <lineage>
        <taxon>Bacteria</taxon>
        <taxon>Pseudomonadati</taxon>
        <taxon>Pseudomonadota</taxon>
        <taxon>Alphaproteobacteria</taxon>
        <taxon>Sphingomonadales</taxon>
        <taxon>Sphingomonadaceae</taxon>
        <taxon>Novosphingobium</taxon>
    </lineage>
</organism>
<feature type="transmembrane region" description="Helical" evidence="13">
    <location>
        <begin position="72"/>
        <end position="93"/>
    </location>
</feature>
<keyword evidence="5 12" id="KW-0349">Heme</keyword>
<keyword evidence="9 12" id="KW-0408">Iron</keyword>
<dbReference type="Pfam" id="PF01127">
    <property type="entry name" value="Sdh_cyt"/>
    <property type="match status" value="1"/>
</dbReference>
<dbReference type="SUPFAM" id="SSF81343">
    <property type="entry name" value="Fumarate reductase respiratory complex transmembrane subunits"/>
    <property type="match status" value="1"/>
</dbReference>
<evidence type="ECO:0000256" key="2">
    <source>
        <dbReference type="ARBA" id="ARBA00004141"/>
    </source>
</evidence>
<sequence>MAQARGPRPLSPHLEIWRWGPAMLVSILHRITGNGLAFAGLGLLLWWVGALAGGPASYQTFLDWVWLAPTPGLQSVTAILGKIVLVGLTWAFFQHMATGIRHFVLDIGAGYELEANARWSSLTILFSVAATSVFWAFVLLR</sequence>
<comment type="caution">
    <text evidence="14">The sequence shown here is derived from an EMBL/GenBank/DDBJ whole genome shotgun (WGS) entry which is preliminary data.</text>
</comment>
<comment type="similarity">
    <text evidence="3">Belongs to the cytochrome b560 family.</text>
</comment>
<dbReference type="NCBIfam" id="TIGR02970">
    <property type="entry name" value="succ_dehyd_cytB"/>
    <property type="match status" value="1"/>
</dbReference>
<feature type="binding site" description="axial binding residue" evidence="12">
    <location>
        <position position="95"/>
    </location>
    <ligand>
        <name>heme</name>
        <dbReference type="ChEBI" id="CHEBI:30413"/>
        <note>ligand shared with second transmembrane subunit</note>
    </ligand>
    <ligandPart>
        <name>Fe</name>
        <dbReference type="ChEBI" id="CHEBI:18248"/>
    </ligandPart>
</feature>
<reference evidence="14 15" key="1">
    <citation type="submission" date="2015-10" db="EMBL/GenBank/DDBJ databases">
        <title>Draft genome sequence of Novosphingobium fuchskuhlense DSM 25065 isolated from a surface water sample of the southwest basin of Lake Grosse Fuchskuhle.</title>
        <authorList>
            <person name="Ruckert C."/>
            <person name="Winkler A."/>
            <person name="Glaeser J."/>
            <person name="Grossart H.-P."/>
            <person name="Kalinowski J."/>
            <person name="Glaeser S."/>
        </authorList>
    </citation>
    <scope>NUCLEOTIDE SEQUENCE [LARGE SCALE GENOMIC DNA]</scope>
    <source>
        <strain evidence="14 15">FNE08-7</strain>
    </source>
</reference>
<dbReference type="PIRSF" id="PIRSF000178">
    <property type="entry name" value="SDH_cyt_b560"/>
    <property type="match status" value="1"/>
</dbReference>
<dbReference type="InterPro" id="IPR014314">
    <property type="entry name" value="Succ_DH_cytb556"/>
</dbReference>
<dbReference type="GO" id="GO:0046872">
    <property type="term" value="F:metal ion binding"/>
    <property type="evidence" value="ECO:0007669"/>
    <property type="project" value="UniProtKB-KW"/>
</dbReference>
<dbReference type="InterPro" id="IPR018495">
    <property type="entry name" value="Succ_DH_cyt_bsu_CS"/>
</dbReference>
<proteinExistence type="inferred from homology"/>
<evidence type="ECO:0000256" key="13">
    <source>
        <dbReference type="SAM" id="Phobius"/>
    </source>
</evidence>
<name>A0A117UUW0_9SPHN</name>
<comment type="cofactor">
    <cofactor evidence="12">
        <name>heme</name>
        <dbReference type="ChEBI" id="CHEBI:30413"/>
    </cofactor>
    <text evidence="12">The heme is bound between the two transmembrane subunits.</text>
</comment>
<comment type="function">
    <text evidence="1">Membrane-anchoring subunit of succinate dehydrogenase (SDH).</text>
</comment>
<protein>
    <recommendedName>
        <fullName evidence="4">Succinate dehydrogenase cytochrome b556 subunit</fullName>
    </recommendedName>
</protein>
<dbReference type="Proteomes" id="UP000058012">
    <property type="component" value="Unassembled WGS sequence"/>
</dbReference>
<evidence type="ECO:0000256" key="9">
    <source>
        <dbReference type="ARBA" id="ARBA00023004"/>
    </source>
</evidence>